<dbReference type="RefSeq" id="XP_067078432.1">
    <property type="nucleotide sequence ID" value="XM_067222331.1"/>
</dbReference>
<proteinExistence type="predicted"/>
<feature type="region of interest" description="Disordered" evidence="1">
    <location>
        <begin position="342"/>
        <end position="412"/>
    </location>
</feature>
<feature type="region of interest" description="Disordered" evidence="1">
    <location>
        <begin position="950"/>
        <end position="971"/>
    </location>
</feature>
<evidence type="ECO:0000313" key="2">
    <source>
        <dbReference type="EMBL" id="SCU67070.1"/>
    </source>
</evidence>
<dbReference type="AlphaFoldDB" id="A0A1G4I591"/>
<comment type="caution">
    <text evidence="2">The sequence shown here is derived from an EMBL/GenBank/DDBJ whole genome shotgun (WGS) entry which is preliminary data.</text>
</comment>
<accession>A0A1G4I591</accession>
<evidence type="ECO:0000256" key="1">
    <source>
        <dbReference type="SAM" id="MobiDB-lite"/>
    </source>
</evidence>
<protein>
    <submittedName>
        <fullName evidence="2">Uncharacterized protein</fullName>
    </submittedName>
</protein>
<gene>
    <name evidence="2" type="ORF">TEOVI_000465700</name>
</gene>
<name>A0A1G4I591_TRYEQ</name>
<dbReference type="EMBL" id="CZPT02000681">
    <property type="protein sequence ID" value="SCU67070.1"/>
    <property type="molecule type" value="Genomic_DNA"/>
</dbReference>
<dbReference type="Proteomes" id="UP000195570">
    <property type="component" value="Unassembled WGS sequence"/>
</dbReference>
<sequence>MRITNSFPRTHTLAVSFSSFHVCCTKQNGRVRVTLAVTEKSSVGASRPAWPVVMTESDMYRGSCSVLLQAVLTQACRIILALCATAKGKGTVSERITATVAAYISTVEASSVVEGASKYAMLTAVHMIHCEHHPYRACQHQHGELGAAVGVVLKEAGLRLHILTALTQLIMKRCGSSEGSLGVLLSRAASLESVRHEAAATIPNAEENVSTELLLQVFPELGVAPSKAESGAVVIIHAVHCGCPHQWFSLMLPTFLLAATMEEHVRVWRRTTLLLKAFRRLQQRRGMRLLRAIVEEVNAPSSVAPPMERLQALPDTITCGAGQEGYIETSIVGVSTVMLEDEEVGKKDESRDGIHTGENRSDPPESAVTNSSIVGTCIIRGDSDKPTVSGGVPDPVRHLSSSTREPDSVSSAGHIRDKLVNDFVKKRNTLAAEHLKRFCLSHWRYARMHERCAIKQQLRKLAERTTQECWTHWNSRWQCHREMRRKQDMEKQCDSFVTEKLLKLQKHVFSFWRALFLLRQFQICRLGRRCFVRWRCAYTFIIHSRGDKLPLMLRQDMGSRCFLQWRDAYRQRVADRMCARRYFSLMRERLERWSIWREQEQVAVMRERTAVQRRCLSNWYRAWRVQSLCTRFISSACKRLKCRVMTVWRVRWLRREDTAERLRTLYAWWNRRIAAHSFHWWCKRVRLQRSGRRLSDVRERRFYRFAWARWSSRVLSHQRLTQKHELNASRRRQWGLLRATWCTWHRRYAKRVQQRHARNQEETLKYAAAMREQSLVASAYFTWKRKAHMIRRRLPGKPPAAVGAGGGTSIPLGLNRSFTNRDVSLLTNDESCDGEKTGEDCSYANIHRVPTYKTSHTGVFNVSKRCLDHREPPEALRAERLLIRSLDSPRWQAIAHSRLFNIGGNITRSNTKVDKSPVCTQADYRQFQHQKRYYEQARWNRNDELLDVTPTMPSDIENDACPSVEDSQLPD</sequence>
<dbReference type="VEuPathDB" id="TriTrypDB:TEOVI_000465700"/>
<feature type="compositionally biased region" description="Polar residues" evidence="1">
    <location>
        <begin position="399"/>
        <end position="411"/>
    </location>
</feature>
<organism evidence="2 3">
    <name type="scientific">Trypanosoma equiperdum</name>
    <dbReference type="NCBI Taxonomy" id="5694"/>
    <lineage>
        <taxon>Eukaryota</taxon>
        <taxon>Discoba</taxon>
        <taxon>Euglenozoa</taxon>
        <taxon>Kinetoplastea</taxon>
        <taxon>Metakinetoplastina</taxon>
        <taxon>Trypanosomatida</taxon>
        <taxon>Trypanosomatidae</taxon>
        <taxon>Trypanosoma</taxon>
    </lineage>
</organism>
<evidence type="ECO:0000313" key="3">
    <source>
        <dbReference type="Proteomes" id="UP000195570"/>
    </source>
</evidence>
<feature type="compositionally biased region" description="Basic and acidic residues" evidence="1">
    <location>
        <begin position="344"/>
        <end position="363"/>
    </location>
</feature>
<dbReference type="GeneID" id="92378597"/>
<keyword evidence="3" id="KW-1185">Reference proteome</keyword>
<reference evidence="2" key="1">
    <citation type="submission" date="2016-09" db="EMBL/GenBank/DDBJ databases">
        <authorList>
            <person name="Hebert L."/>
            <person name="Moumen B."/>
        </authorList>
    </citation>
    <scope>NUCLEOTIDE SEQUENCE [LARGE SCALE GENOMIC DNA]</scope>
    <source>
        <strain evidence="2">OVI</strain>
    </source>
</reference>